<sequence length="110" mass="12634">MQPIMRSRDFIYLESTGMTTMTNGERVRFQLLYSILISEAPALHTYKLVRGNMTLNYLFRQKSEGVVEWYVKAFIDLIGDMPIRVATTLSASGMVSVSKLEDYALMRKLN</sequence>
<dbReference type="InterPro" id="IPR023393">
    <property type="entry name" value="START-like_dom_sf"/>
</dbReference>
<evidence type="ECO:0000313" key="1">
    <source>
        <dbReference type="EMBL" id="CAI5743976.1"/>
    </source>
</evidence>
<gene>
    <name evidence="1" type="ORF">PDE001_LOCUS9156</name>
</gene>
<protein>
    <submittedName>
        <fullName evidence="1">Uncharacterized protein</fullName>
    </submittedName>
</protein>
<dbReference type="Gene3D" id="3.30.530.20">
    <property type="match status" value="1"/>
</dbReference>
<keyword evidence="2" id="KW-1185">Reference proteome</keyword>
<dbReference type="InterPro" id="IPR052727">
    <property type="entry name" value="Rab4/Rab5_effector"/>
</dbReference>
<dbReference type="Proteomes" id="UP001162029">
    <property type="component" value="Unassembled WGS sequence"/>
</dbReference>
<reference evidence="1" key="1">
    <citation type="submission" date="2022-12" db="EMBL/GenBank/DDBJ databases">
        <authorList>
            <person name="Webb A."/>
        </authorList>
    </citation>
    <scope>NUCLEOTIDE SEQUENCE</scope>
    <source>
        <strain evidence="1">Pd1</strain>
    </source>
</reference>
<accession>A0AAV0V8P1</accession>
<name>A0AAV0V8P1_9STRA</name>
<dbReference type="AlphaFoldDB" id="A0AAV0V8P1"/>
<dbReference type="PANTHER" id="PTHR13510:SF44">
    <property type="entry name" value="RABENOSYN-5"/>
    <property type="match status" value="1"/>
</dbReference>
<organism evidence="1 2">
    <name type="scientific">Peronospora destructor</name>
    <dbReference type="NCBI Taxonomy" id="86335"/>
    <lineage>
        <taxon>Eukaryota</taxon>
        <taxon>Sar</taxon>
        <taxon>Stramenopiles</taxon>
        <taxon>Oomycota</taxon>
        <taxon>Peronosporomycetes</taxon>
        <taxon>Peronosporales</taxon>
        <taxon>Peronosporaceae</taxon>
        <taxon>Peronospora</taxon>
    </lineage>
</organism>
<proteinExistence type="predicted"/>
<dbReference type="PANTHER" id="PTHR13510">
    <property type="entry name" value="FYVE-FINGER-CONTAINING RAB5 EFFECTOR PROTEIN RABENOSYN-5-RELATED"/>
    <property type="match status" value="1"/>
</dbReference>
<evidence type="ECO:0000313" key="2">
    <source>
        <dbReference type="Proteomes" id="UP001162029"/>
    </source>
</evidence>
<dbReference type="EMBL" id="CANTFM010001998">
    <property type="protein sequence ID" value="CAI5743976.1"/>
    <property type="molecule type" value="Genomic_DNA"/>
</dbReference>
<comment type="caution">
    <text evidence="1">The sequence shown here is derived from an EMBL/GenBank/DDBJ whole genome shotgun (WGS) entry which is preliminary data.</text>
</comment>